<proteinExistence type="predicted"/>
<gene>
    <name evidence="1" type="ORF">GTP56_16645</name>
</gene>
<evidence type="ECO:0000313" key="2">
    <source>
        <dbReference type="Proteomes" id="UP000469734"/>
    </source>
</evidence>
<dbReference type="EMBL" id="WWCR01000017">
    <property type="protein sequence ID" value="MYM73821.1"/>
    <property type="molecule type" value="Genomic_DNA"/>
</dbReference>
<evidence type="ECO:0000313" key="1">
    <source>
        <dbReference type="EMBL" id="MYM73821.1"/>
    </source>
</evidence>
<protein>
    <submittedName>
        <fullName evidence="1">Uncharacterized protein</fullName>
    </submittedName>
</protein>
<sequence length="125" mass="14885">MENQVKTIFELPEFDTGQYEGSELHMVDGNAALVLHVAELPLLEMRFTNVRWHRYTQLYCCETSWIAHAYFKLIEVSPLEELARFLQSDRSTRRAYKQLHHFRIFLDETGCYEFFAETAAFRELK</sequence>
<dbReference type="AlphaFoldDB" id="A0A7X4KGT4"/>
<name>A0A7X4KGT4_9BURK</name>
<dbReference type="RefSeq" id="WP_161050892.1">
    <property type="nucleotide sequence ID" value="NZ_WWCR01000017.1"/>
</dbReference>
<comment type="caution">
    <text evidence="1">The sequence shown here is derived from an EMBL/GenBank/DDBJ whole genome shotgun (WGS) entry which is preliminary data.</text>
</comment>
<dbReference type="Proteomes" id="UP000469734">
    <property type="component" value="Unassembled WGS sequence"/>
</dbReference>
<reference evidence="1 2" key="1">
    <citation type="submission" date="2019-12" db="EMBL/GenBank/DDBJ databases">
        <title>Novel species isolated from a subtropical stream in China.</title>
        <authorList>
            <person name="Lu H."/>
        </authorList>
    </citation>
    <scope>NUCLEOTIDE SEQUENCE [LARGE SCALE GENOMIC DNA]</scope>
    <source>
        <strain evidence="1 2">FT134W</strain>
    </source>
</reference>
<organism evidence="1 2">
    <name type="scientific">Duganella margarita</name>
    <dbReference type="NCBI Taxonomy" id="2692170"/>
    <lineage>
        <taxon>Bacteria</taxon>
        <taxon>Pseudomonadati</taxon>
        <taxon>Pseudomonadota</taxon>
        <taxon>Betaproteobacteria</taxon>
        <taxon>Burkholderiales</taxon>
        <taxon>Oxalobacteraceae</taxon>
        <taxon>Telluria group</taxon>
        <taxon>Duganella</taxon>
    </lineage>
</organism>
<accession>A0A7X4KGT4</accession>